<reference evidence="6" key="2">
    <citation type="submission" date="2018-03" db="EMBL/GenBank/DDBJ databases">
        <title>The Triticum urartu genome reveals the dynamic nature of wheat genome evolution.</title>
        <authorList>
            <person name="Ling H."/>
            <person name="Ma B."/>
            <person name="Shi X."/>
            <person name="Liu H."/>
            <person name="Dong L."/>
            <person name="Sun H."/>
            <person name="Cao Y."/>
            <person name="Gao Q."/>
            <person name="Zheng S."/>
            <person name="Li Y."/>
            <person name="Yu Y."/>
            <person name="Du H."/>
            <person name="Qi M."/>
            <person name="Li Y."/>
            <person name="Yu H."/>
            <person name="Cui Y."/>
            <person name="Wang N."/>
            <person name="Chen C."/>
            <person name="Wu H."/>
            <person name="Zhao Y."/>
            <person name="Zhang J."/>
            <person name="Li Y."/>
            <person name="Zhou W."/>
            <person name="Zhang B."/>
            <person name="Hu W."/>
            <person name="Eijk M."/>
            <person name="Tang J."/>
            <person name="Witsenboer H."/>
            <person name="Zhao S."/>
            <person name="Li Z."/>
            <person name="Zhang A."/>
            <person name="Wang D."/>
            <person name="Liang C."/>
        </authorList>
    </citation>
    <scope>NUCLEOTIDE SEQUENCE [LARGE SCALE GENOMIC DNA]</scope>
    <source>
        <strain evidence="6">cv. G1812</strain>
    </source>
</reference>
<reference evidence="7" key="1">
    <citation type="journal article" date="2013" name="Nature">
        <title>Draft genome of the wheat A-genome progenitor Triticum urartu.</title>
        <authorList>
            <person name="Ling H.Q."/>
            <person name="Zhao S."/>
            <person name="Liu D."/>
            <person name="Wang J."/>
            <person name="Sun H."/>
            <person name="Zhang C."/>
            <person name="Fan H."/>
            <person name="Li D."/>
            <person name="Dong L."/>
            <person name="Tao Y."/>
            <person name="Gao C."/>
            <person name="Wu H."/>
            <person name="Li Y."/>
            <person name="Cui Y."/>
            <person name="Guo X."/>
            <person name="Zheng S."/>
            <person name="Wang B."/>
            <person name="Yu K."/>
            <person name="Liang Q."/>
            <person name="Yang W."/>
            <person name="Lou X."/>
            <person name="Chen J."/>
            <person name="Feng M."/>
            <person name="Jian J."/>
            <person name="Zhang X."/>
            <person name="Luo G."/>
            <person name="Jiang Y."/>
            <person name="Liu J."/>
            <person name="Wang Z."/>
            <person name="Sha Y."/>
            <person name="Zhang B."/>
            <person name="Wu H."/>
            <person name="Tang D."/>
            <person name="Shen Q."/>
            <person name="Xue P."/>
            <person name="Zou S."/>
            <person name="Wang X."/>
            <person name="Liu X."/>
            <person name="Wang F."/>
            <person name="Yang Y."/>
            <person name="An X."/>
            <person name="Dong Z."/>
            <person name="Zhang K."/>
            <person name="Zhang X."/>
            <person name="Luo M.C."/>
            <person name="Dvorak J."/>
            <person name="Tong Y."/>
            <person name="Wang J."/>
            <person name="Yang H."/>
            <person name="Li Z."/>
            <person name="Wang D."/>
            <person name="Zhang A."/>
            <person name="Wang J."/>
        </authorList>
    </citation>
    <scope>NUCLEOTIDE SEQUENCE</scope>
    <source>
        <strain evidence="7">cv. G1812</strain>
    </source>
</reference>
<proteinExistence type="predicted"/>
<dbReference type="Pfam" id="PF08263">
    <property type="entry name" value="LRRNT_2"/>
    <property type="match status" value="1"/>
</dbReference>
<evidence type="ECO:0000313" key="6">
    <source>
        <dbReference type="EnsemblPlants" id="TuG1812G0700005471.01.T01.cds295582"/>
    </source>
</evidence>
<dbReference type="InterPro" id="IPR032675">
    <property type="entry name" value="LRR_dom_sf"/>
</dbReference>
<dbReference type="AlphaFoldDB" id="A0A8R7R848"/>
<dbReference type="SUPFAM" id="SSF52058">
    <property type="entry name" value="L domain-like"/>
    <property type="match status" value="1"/>
</dbReference>
<dbReference type="InterPro" id="IPR001611">
    <property type="entry name" value="Leu-rich_rpt"/>
</dbReference>
<dbReference type="EnsemblPlants" id="TuG1812G0700005471.01.T01">
    <property type="protein sequence ID" value="TuG1812G0700005471.01.T01.cds295582"/>
    <property type="gene ID" value="TuG1812G0700005471.01"/>
</dbReference>
<keyword evidence="3" id="KW-0677">Repeat</keyword>
<evidence type="ECO:0000256" key="3">
    <source>
        <dbReference type="ARBA" id="ARBA00022737"/>
    </source>
</evidence>
<dbReference type="PANTHER" id="PTHR48060:SF21">
    <property type="entry name" value="L DOMAIN-LIKE PROTEIN"/>
    <property type="match status" value="1"/>
</dbReference>
<name>A0A8R7R848_TRIUA</name>
<sequence length="110" mass="12101">MLVAVLLLLFYGVNDANCSAVHGNTTDRHSLLDFKEGITEDPTGALYSWSDNIHYYMWLGVNCSTRHPGPITVLDLYNLSLAGQITPSLGNLTFLRSLDLGSNRFTGQLP</sequence>
<feature type="chain" id="PRO_5035913808" description="Leucine-rich repeat-containing N-terminal plant-type domain-containing protein" evidence="4">
    <location>
        <begin position="17"/>
        <end position="110"/>
    </location>
</feature>
<dbReference type="PANTHER" id="PTHR48060">
    <property type="entry name" value="DNA DAMAGE-REPAIR/TOLERATION PROTEIN DRT100"/>
    <property type="match status" value="1"/>
</dbReference>
<accession>A0A8R7R848</accession>
<dbReference type="Pfam" id="PF00560">
    <property type="entry name" value="LRR_1"/>
    <property type="match status" value="1"/>
</dbReference>
<keyword evidence="1" id="KW-0433">Leucine-rich repeat</keyword>
<keyword evidence="2 4" id="KW-0732">Signal</keyword>
<evidence type="ECO:0000256" key="4">
    <source>
        <dbReference type="SAM" id="SignalP"/>
    </source>
</evidence>
<dbReference type="Proteomes" id="UP000015106">
    <property type="component" value="Chromosome 7"/>
</dbReference>
<feature type="domain" description="Leucine-rich repeat-containing N-terminal plant-type" evidence="5">
    <location>
        <begin position="25"/>
        <end position="64"/>
    </location>
</feature>
<keyword evidence="7" id="KW-1185">Reference proteome</keyword>
<dbReference type="InterPro" id="IPR053211">
    <property type="entry name" value="DNA_repair-toleration"/>
</dbReference>
<dbReference type="Gramene" id="TuG1812G0700005471.01.T01">
    <property type="protein sequence ID" value="TuG1812G0700005471.01.T01.cds295582"/>
    <property type="gene ID" value="TuG1812G0700005471.01"/>
</dbReference>
<protein>
    <recommendedName>
        <fullName evidence="5">Leucine-rich repeat-containing N-terminal plant-type domain-containing protein</fullName>
    </recommendedName>
</protein>
<evidence type="ECO:0000256" key="1">
    <source>
        <dbReference type="ARBA" id="ARBA00022614"/>
    </source>
</evidence>
<evidence type="ECO:0000259" key="5">
    <source>
        <dbReference type="Pfam" id="PF08263"/>
    </source>
</evidence>
<organism evidence="6 7">
    <name type="scientific">Triticum urartu</name>
    <name type="common">Red wild einkorn</name>
    <name type="synonym">Crithodium urartu</name>
    <dbReference type="NCBI Taxonomy" id="4572"/>
    <lineage>
        <taxon>Eukaryota</taxon>
        <taxon>Viridiplantae</taxon>
        <taxon>Streptophyta</taxon>
        <taxon>Embryophyta</taxon>
        <taxon>Tracheophyta</taxon>
        <taxon>Spermatophyta</taxon>
        <taxon>Magnoliopsida</taxon>
        <taxon>Liliopsida</taxon>
        <taxon>Poales</taxon>
        <taxon>Poaceae</taxon>
        <taxon>BOP clade</taxon>
        <taxon>Pooideae</taxon>
        <taxon>Triticodae</taxon>
        <taxon>Triticeae</taxon>
        <taxon>Triticinae</taxon>
        <taxon>Triticum</taxon>
    </lineage>
</organism>
<evidence type="ECO:0000256" key="2">
    <source>
        <dbReference type="ARBA" id="ARBA00022729"/>
    </source>
</evidence>
<dbReference type="InterPro" id="IPR013210">
    <property type="entry name" value="LRR_N_plant-typ"/>
</dbReference>
<reference evidence="6" key="3">
    <citation type="submission" date="2022-06" db="UniProtKB">
        <authorList>
            <consortium name="EnsemblPlants"/>
        </authorList>
    </citation>
    <scope>IDENTIFICATION</scope>
</reference>
<feature type="signal peptide" evidence="4">
    <location>
        <begin position="1"/>
        <end position="16"/>
    </location>
</feature>
<evidence type="ECO:0000313" key="7">
    <source>
        <dbReference type="Proteomes" id="UP000015106"/>
    </source>
</evidence>
<dbReference type="Gene3D" id="3.80.10.10">
    <property type="entry name" value="Ribonuclease Inhibitor"/>
    <property type="match status" value="1"/>
</dbReference>